<organism evidence="2 3">
    <name type="scientific">Vagococcus fluvialis</name>
    <dbReference type="NCBI Taxonomy" id="2738"/>
    <lineage>
        <taxon>Bacteria</taxon>
        <taxon>Bacillati</taxon>
        <taxon>Bacillota</taxon>
        <taxon>Bacilli</taxon>
        <taxon>Lactobacillales</taxon>
        <taxon>Enterococcaceae</taxon>
        <taxon>Vagococcus</taxon>
    </lineage>
</organism>
<keyword evidence="1" id="KW-0812">Transmembrane</keyword>
<dbReference type="RefSeq" id="WP_167807606.1">
    <property type="nucleotide sequence ID" value="NZ_JAAVMB010000011.1"/>
</dbReference>
<sequence>MSFNKKEVLTILGLMMGGMIIIYGFYKYSYNEQTDKISLNLWILLFFVLAYLYTIYKLLLIYKLKTKTFSFTFYLINEQKKEVVNKEFIIYPIIKNKALIRGEDFLKPKSSKTGKVSINNLKGGTYRLAFRDKPRDIIGIFGVKRINQKK</sequence>
<evidence type="ECO:0000313" key="3">
    <source>
        <dbReference type="Proteomes" id="UP000521358"/>
    </source>
</evidence>
<reference evidence="2 3" key="1">
    <citation type="submission" date="2020-03" db="EMBL/GenBank/DDBJ databases">
        <title>Bacterial samples isolated from urine from healthy bovine heifers (Gyr breed).</title>
        <authorList>
            <person name="Giannattasio-Ferraz S."/>
            <person name="Maskeri L."/>
            <person name="Penido A."/>
            <person name="Barbosa-Stancioli E.F."/>
            <person name="Putonti C."/>
        </authorList>
    </citation>
    <scope>NUCLEOTIDE SEQUENCE [LARGE SCALE GENOMIC DNA]</scope>
    <source>
        <strain evidence="2 3">UFMG-H7</strain>
    </source>
</reference>
<feature type="transmembrane region" description="Helical" evidence="1">
    <location>
        <begin position="41"/>
        <end position="62"/>
    </location>
</feature>
<proteinExistence type="predicted"/>
<accession>A0A7X6I420</accession>
<dbReference type="AlphaFoldDB" id="A0A7X6I420"/>
<protein>
    <submittedName>
        <fullName evidence="2">Uncharacterized protein</fullName>
    </submittedName>
</protein>
<gene>
    <name evidence="2" type="ORF">HED35_09935</name>
</gene>
<dbReference type="Proteomes" id="UP000521358">
    <property type="component" value="Unassembled WGS sequence"/>
</dbReference>
<comment type="caution">
    <text evidence="2">The sequence shown here is derived from an EMBL/GenBank/DDBJ whole genome shotgun (WGS) entry which is preliminary data.</text>
</comment>
<keyword evidence="1" id="KW-1133">Transmembrane helix</keyword>
<keyword evidence="1" id="KW-0472">Membrane</keyword>
<name>A0A7X6I420_9ENTE</name>
<dbReference type="EMBL" id="JAAVMB010000011">
    <property type="protein sequence ID" value="NKC68409.1"/>
    <property type="molecule type" value="Genomic_DNA"/>
</dbReference>
<feature type="transmembrane region" description="Helical" evidence="1">
    <location>
        <begin position="7"/>
        <end position="26"/>
    </location>
</feature>
<evidence type="ECO:0000256" key="1">
    <source>
        <dbReference type="SAM" id="Phobius"/>
    </source>
</evidence>
<evidence type="ECO:0000313" key="2">
    <source>
        <dbReference type="EMBL" id="NKC68409.1"/>
    </source>
</evidence>